<sequence>MGCGESKHAVATANTLTKSKSKSKNVENNPPGNEETVEAINHDVKGKVDGDDAVEGKGKEGKDGEDDKNEEKEKIAGKDLKVDEGKEVAPVEETESSATAEEEKTPAAAATANVTTDVKAN</sequence>
<comment type="caution">
    <text evidence="2">The sequence shown here is derived from an EMBL/GenBank/DDBJ whole genome shotgun (WGS) entry which is preliminary data.</text>
</comment>
<accession>A0A2G9GFB1</accession>
<evidence type="ECO:0000313" key="2">
    <source>
        <dbReference type="EMBL" id="PIN03976.1"/>
    </source>
</evidence>
<protein>
    <submittedName>
        <fullName evidence="2">Uncharacterized protein</fullName>
    </submittedName>
</protein>
<name>A0A2G9GFB1_9LAMI</name>
<keyword evidence="3" id="KW-1185">Reference proteome</keyword>
<dbReference type="AlphaFoldDB" id="A0A2G9GFB1"/>
<reference evidence="3" key="1">
    <citation type="journal article" date="2018" name="Gigascience">
        <title>Genome assembly of the Pink Ipe (Handroanthus impetiginosus, Bignoniaceae), a highly valued, ecologically keystone Neotropical timber forest tree.</title>
        <authorList>
            <person name="Silva-Junior O.B."/>
            <person name="Grattapaglia D."/>
            <person name="Novaes E."/>
            <person name="Collevatti R.G."/>
        </authorList>
    </citation>
    <scope>NUCLEOTIDE SEQUENCE [LARGE SCALE GENOMIC DNA]</scope>
    <source>
        <strain evidence="3">cv. UFG-1</strain>
    </source>
</reference>
<evidence type="ECO:0000313" key="3">
    <source>
        <dbReference type="Proteomes" id="UP000231279"/>
    </source>
</evidence>
<proteinExistence type="predicted"/>
<feature type="compositionally biased region" description="Basic and acidic residues" evidence="1">
    <location>
        <begin position="69"/>
        <end position="89"/>
    </location>
</feature>
<organism evidence="2 3">
    <name type="scientific">Handroanthus impetiginosus</name>
    <dbReference type="NCBI Taxonomy" id="429701"/>
    <lineage>
        <taxon>Eukaryota</taxon>
        <taxon>Viridiplantae</taxon>
        <taxon>Streptophyta</taxon>
        <taxon>Embryophyta</taxon>
        <taxon>Tracheophyta</taxon>
        <taxon>Spermatophyta</taxon>
        <taxon>Magnoliopsida</taxon>
        <taxon>eudicotyledons</taxon>
        <taxon>Gunneridae</taxon>
        <taxon>Pentapetalae</taxon>
        <taxon>asterids</taxon>
        <taxon>lamiids</taxon>
        <taxon>Lamiales</taxon>
        <taxon>Bignoniaceae</taxon>
        <taxon>Crescentiina</taxon>
        <taxon>Tabebuia alliance</taxon>
        <taxon>Handroanthus</taxon>
    </lineage>
</organism>
<evidence type="ECO:0000256" key="1">
    <source>
        <dbReference type="SAM" id="MobiDB-lite"/>
    </source>
</evidence>
<feature type="compositionally biased region" description="Basic and acidic residues" evidence="1">
    <location>
        <begin position="40"/>
        <end position="62"/>
    </location>
</feature>
<feature type="region of interest" description="Disordered" evidence="1">
    <location>
        <begin position="1"/>
        <end position="121"/>
    </location>
</feature>
<feature type="compositionally biased region" description="Low complexity" evidence="1">
    <location>
        <begin position="106"/>
        <end position="121"/>
    </location>
</feature>
<gene>
    <name evidence="2" type="ORF">CDL12_23495</name>
</gene>
<dbReference type="Proteomes" id="UP000231279">
    <property type="component" value="Unassembled WGS sequence"/>
</dbReference>
<dbReference type="EMBL" id="NKXS01005320">
    <property type="protein sequence ID" value="PIN03976.1"/>
    <property type="molecule type" value="Genomic_DNA"/>
</dbReference>